<evidence type="ECO:0000259" key="1">
    <source>
        <dbReference type="Pfam" id="PF04773"/>
    </source>
</evidence>
<dbReference type="Gene3D" id="3.55.50.30">
    <property type="match status" value="1"/>
</dbReference>
<dbReference type="InterPro" id="IPR032508">
    <property type="entry name" value="FecR_C"/>
</dbReference>
<dbReference type="PANTHER" id="PTHR30273:SF2">
    <property type="entry name" value="PROTEIN FECR"/>
    <property type="match status" value="1"/>
</dbReference>
<dbReference type="OrthoDB" id="1524389at2"/>
<name>A0A561PLE4_9BACT</name>
<dbReference type="PIRSF" id="PIRSF018266">
    <property type="entry name" value="FecR"/>
    <property type="match status" value="1"/>
</dbReference>
<keyword evidence="4" id="KW-1185">Reference proteome</keyword>
<dbReference type="Proteomes" id="UP000320811">
    <property type="component" value="Unassembled WGS sequence"/>
</dbReference>
<dbReference type="EMBL" id="VIWO01000006">
    <property type="protein sequence ID" value="TWF38934.1"/>
    <property type="molecule type" value="Genomic_DNA"/>
</dbReference>
<evidence type="ECO:0000313" key="4">
    <source>
        <dbReference type="Proteomes" id="UP000320811"/>
    </source>
</evidence>
<sequence>MLNHRYIRFLLQKQQQEGLSQEEELFLQQWYQSLDAMPANMPGAEERTALKEASWQQLSALYEQPVPVKQLSRWLRYVWPAAAILLLLIGLKWLLPSSPTPARPSWVALECPAGKRLKMALPDGSVVWLNSGSSLRYNASFHSHREFVVNNGEVFFEVAKDAAHPFVVHTRNLAVQVLGTSFNVAAYTRLVKEKITVTSGNVQVTDPQQRKVVLGAGQQVVYNSRLATFATQTANAAQSNSWRNGDIYLTNVSLEELAVKLENIYGYQIRFSNDKMKQCINSLHFNDKEPITKVLDLLKLIDNITYTVRNKEIVISGQPC</sequence>
<organism evidence="3 4">
    <name type="scientific">Chitinophaga polysaccharea</name>
    <dbReference type="NCBI Taxonomy" id="1293035"/>
    <lineage>
        <taxon>Bacteria</taxon>
        <taxon>Pseudomonadati</taxon>
        <taxon>Bacteroidota</taxon>
        <taxon>Chitinophagia</taxon>
        <taxon>Chitinophagales</taxon>
        <taxon>Chitinophagaceae</taxon>
        <taxon>Chitinophaga</taxon>
    </lineage>
</organism>
<dbReference type="PANTHER" id="PTHR30273">
    <property type="entry name" value="PERIPLASMIC SIGNAL SENSOR AND SIGMA FACTOR ACTIVATOR FECR-RELATED"/>
    <property type="match status" value="1"/>
</dbReference>
<protein>
    <submittedName>
        <fullName evidence="3">FecR family protein</fullName>
    </submittedName>
</protein>
<dbReference type="RefSeq" id="WP_145671366.1">
    <property type="nucleotide sequence ID" value="NZ_VIWO01000006.1"/>
</dbReference>
<dbReference type="AlphaFoldDB" id="A0A561PLE4"/>
<dbReference type="Gene3D" id="2.60.120.1440">
    <property type="match status" value="1"/>
</dbReference>
<proteinExistence type="predicted"/>
<dbReference type="InterPro" id="IPR006860">
    <property type="entry name" value="FecR"/>
</dbReference>
<reference evidence="3 4" key="1">
    <citation type="submission" date="2019-06" db="EMBL/GenBank/DDBJ databases">
        <title>Sorghum-associated microbial communities from plants grown in Nebraska, USA.</title>
        <authorList>
            <person name="Schachtman D."/>
        </authorList>
    </citation>
    <scope>NUCLEOTIDE SEQUENCE [LARGE SCALE GENOMIC DNA]</scope>
    <source>
        <strain evidence="3 4">1209</strain>
    </source>
</reference>
<dbReference type="GO" id="GO:0016989">
    <property type="term" value="F:sigma factor antagonist activity"/>
    <property type="evidence" value="ECO:0007669"/>
    <property type="project" value="TreeGrafter"/>
</dbReference>
<evidence type="ECO:0000313" key="3">
    <source>
        <dbReference type="EMBL" id="TWF38934.1"/>
    </source>
</evidence>
<feature type="domain" description="FecR protein" evidence="1">
    <location>
        <begin position="112"/>
        <end position="202"/>
    </location>
</feature>
<dbReference type="Pfam" id="PF04773">
    <property type="entry name" value="FecR"/>
    <property type="match status" value="1"/>
</dbReference>
<feature type="domain" description="Protein FecR C-terminal" evidence="2">
    <location>
        <begin position="247"/>
        <end position="315"/>
    </location>
</feature>
<dbReference type="InterPro" id="IPR012373">
    <property type="entry name" value="Ferrdict_sens_TM"/>
</dbReference>
<comment type="caution">
    <text evidence="3">The sequence shown here is derived from an EMBL/GenBank/DDBJ whole genome shotgun (WGS) entry which is preliminary data.</text>
</comment>
<dbReference type="Pfam" id="PF16344">
    <property type="entry name" value="FecR_C"/>
    <property type="match status" value="1"/>
</dbReference>
<accession>A0A561PLE4</accession>
<evidence type="ECO:0000259" key="2">
    <source>
        <dbReference type="Pfam" id="PF16344"/>
    </source>
</evidence>
<gene>
    <name evidence="3" type="ORF">FHW36_106157</name>
</gene>